<name>A0A8J1THT6_OWEFU</name>
<sequence length="219" mass="25148">MHKETKMKKILKVLICAVFSDMLFAKANAVTVSINLSKHQMTNVTCVMYPSSERIDNPLKSFKVVSDMRCAASCFAKPDECHSFNIRRIEGEKHMKVCELNGPSATQDPPGNTTEDVDHYARYGDWTPESLECKFDAVGMWYSGKLSVTKSGRTCQRWDAQYPHQHTWNNILHFPEDTLAEASNYCRNPDEMSDGPWCYTTDSNSRWEFCDVKLCSKWF</sequence>
<evidence type="ECO:0000256" key="1">
    <source>
        <dbReference type="PROSITE-ProRule" id="PRU00121"/>
    </source>
</evidence>
<comment type="caution">
    <text evidence="2">The sequence shown here is derived from an EMBL/GenBank/DDBJ whole genome shotgun (WGS) entry which is preliminary data.</text>
</comment>
<dbReference type="SMART" id="SM00130">
    <property type="entry name" value="KR"/>
    <property type="match status" value="1"/>
</dbReference>
<dbReference type="GO" id="GO:0005615">
    <property type="term" value="C:extracellular space"/>
    <property type="evidence" value="ECO:0007669"/>
    <property type="project" value="TreeGrafter"/>
</dbReference>
<dbReference type="GO" id="GO:0005102">
    <property type="term" value="F:signaling receptor binding"/>
    <property type="evidence" value="ECO:0007669"/>
    <property type="project" value="TreeGrafter"/>
</dbReference>
<dbReference type="InterPro" id="IPR000001">
    <property type="entry name" value="Kringle"/>
</dbReference>
<dbReference type="AlphaFoldDB" id="A0A8J1THT6"/>
<organism evidence="2 3">
    <name type="scientific">Owenia fusiformis</name>
    <name type="common">Polychaete worm</name>
    <dbReference type="NCBI Taxonomy" id="6347"/>
    <lineage>
        <taxon>Eukaryota</taxon>
        <taxon>Metazoa</taxon>
        <taxon>Spiralia</taxon>
        <taxon>Lophotrochozoa</taxon>
        <taxon>Annelida</taxon>
        <taxon>Polychaeta</taxon>
        <taxon>Sedentaria</taxon>
        <taxon>Canalipalpata</taxon>
        <taxon>Sabellida</taxon>
        <taxon>Oweniida</taxon>
        <taxon>Oweniidae</taxon>
        <taxon>Owenia</taxon>
    </lineage>
</organism>
<evidence type="ECO:0000313" key="3">
    <source>
        <dbReference type="Proteomes" id="UP000749559"/>
    </source>
</evidence>
<gene>
    <name evidence="2" type="ORF">OFUS_LOCUS4726</name>
</gene>
<dbReference type="InterPro" id="IPR013806">
    <property type="entry name" value="Kringle-like"/>
</dbReference>
<comment type="caution">
    <text evidence="1">Lacks conserved residue(s) required for the propagation of feature annotation.</text>
</comment>
<protein>
    <submittedName>
        <fullName evidence="2">Uncharacterized protein</fullName>
    </submittedName>
</protein>
<accession>A0A8J1THT6</accession>
<proteinExistence type="predicted"/>
<dbReference type="OrthoDB" id="272018at2759"/>
<evidence type="ECO:0000313" key="2">
    <source>
        <dbReference type="EMBL" id="CAH1777726.1"/>
    </source>
</evidence>
<dbReference type="InterPro" id="IPR018056">
    <property type="entry name" value="Kringle_CS"/>
</dbReference>
<dbReference type="CDD" id="cd00108">
    <property type="entry name" value="KR"/>
    <property type="match status" value="1"/>
</dbReference>
<dbReference type="InterPro" id="IPR038178">
    <property type="entry name" value="Kringle_sf"/>
</dbReference>
<dbReference type="Gene3D" id="2.40.20.10">
    <property type="entry name" value="Plasminogen Kringle 4"/>
    <property type="match status" value="1"/>
</dbReference>
<dbReference type="PROSITE" id="PS00021">
    <property type="entry name" value="KRINGLE_1"/>
    <property type="match status" value="1"/>
</dbReference>
<dbReference type="GO" id="GO:0004175">
    <property type="term" value="F:endopeptidase activity"/>
    <property type="evidence" value="ECO:0007669"/>
    <property type="project" value="TreeGrafter"/>
</dbReference>
<dbReference type="Pfam" id="PF00051">
    <property type="entry name" value="Kringle"/>
    <property type="match status" value="1"/>
</dbReference>
<dbReference type="PANTHER" id="PTHR24261">
    <property type="entry name" value="PLASMINOGEN-RELATED"/>
    <property type="match status" value="1"/>
</dbReference>
<dbReference type="PROSITE" id="PS50070">
    <property type="entry name" value="KRINGLE_2"/>
    <property type="match status" value="1"/>
</dbReference>
<dbReference type="SUPFAM" id="SSF57440">
    <property type="entry name" value="Kringle-like"/>
    <property type="match status" value="1"/>
</dbReference>
<dbReference type="PRINTS" id="PR00018">
    <property type="entry name" value="KRINGLE"/>
</dbReference>
<dbReference type="InterPro" id="IPR050759">
    <property type="entry name" value="Serine_protease_kringle"/>
</dbReference>
<keyword evidence="3" id="KW-1185">Reference proteome</keyword>
<keyword evidence="1" id="KW-0420">Kringle</keyword>
<reference evidence="2" key="1">
    <citation type="submission" date="2022-03" db="EMBL/GenBank/DDBJ databases">
        <authorList>
            <person name="Martin C."/>
        </authorList>
    </citation>
    <scope>NUCLEOTIDE SEQUENCE</scope>
</reference>
<dbReference type="EMBL" id="CAIIXF020000002">
    <property type="protein sequence ID" value="CAH1777726.1"/>
    <property type="molecule type" value="Genomic_DNA"/>
</dbReference>
<dbReference type="PANTHER" id="PTHR24261:SF7">
    <property type="entry name" value="KRINGLE DOMAIN-CONTAINING PROTEIN"/>
    <property type="match status" value="1"/>
</dbReference>
<dbReference type="Proteomes" id="UP000749559">
    <property type="component" value="Unassembled WGS sequence"/>
</dbReference>